<dbReference type="PANTHER" id="PTHR43685">
    <property type="entry name" value="GLYCOSYLTRANSFERASE"/>
    <property type="match status" value="1"/>
</dbReference>
<comment type="caution">
    <text evidence="2">The sequence shown here is derived from an EMBL/GenBank/DDBJ whole genome shotgun (WGS) entry which is preliminary data.</text>
</comment>
<name>A0ABV6L510_9SPHI</name>
<dbReference type="RefSeq" id="WP_377022414.1">
    <property type="nucleotide sequence ID" value="NZ_JBHLTS010000021.1"/>
</dbReference>
<dbReference type="InterPro" id="IPR001173">
    <property type="entry name" value="Glyco_trans_2-like"/>
</dbReference>
<evidence type="ECO:0000313" key="2">
    <source>
        <dbReference type="EMBL" id="MFC0514570.1"/>
    </source>
</evidence>
<dbReference type="Gene3D" id="3.90.550.10">
    <property type="entry name" value="Spore Coat Polysaccharide Biosynthesis Protein SpsA, Chain A"/>
    <property type="match status" value="1"/>
</dbReference>
<dbReference type="GO" id="GO:0016757">
    <property type="term" value="F:glycosyltransferase activity"/>
    <property type="evidence" value="ECO:0007669"/>
    <property type="project" value="UniProtKB-KW"/>
</dbReference>
<gene>
    <name evidence="2" type="ORF">ACFFGT_10170</name>
</gene>
<evidence type="ECO:0000313" key="3">
    <source>
        <dbReference type="Proteomes" id="UP001589828"/>
    </source>
</evidence>
<sequence>MAKGNMTEISVIIPSYNPDAGNINAVLQALRAQTYPCFNWELIIVDNNSTNGVLQNIDLSWHGMAVVIREQKQGLTYSRLAGFKAAKGRIVVMVDDDNLLDPGYLDNVAVIFSADSTLGAAGGKSVPIFETPPPAWLKEFYGSLALRDPGDEILTSKWEEVYPAAAPIGAGMAIRKTALRSYLEKTGGVKQVIADRSGSSLASGGDNDIVLEILRSGWRTGYYPALSLKHIIPAARMQPGYVAKLLNNTNKSWVQVLASHQISPWKKIPKWTLPFRKARSWFSCRAWKSPAQYIKWQAACGLFEGQAAIN</sequence>
<dbReference type="Proteomes" id="UP001589828">
    <property type="component" value="Unassembled WGS sequence"/>
</dbReference>
<evidence type="ECO:0000259" key="1">
    <source>
        <dbReference type="Pfam" id="PF00535"/>
    </source>
</evidence>
<dbReference type="PANTHER" id="PTHR43685:SF2">
    <property type="entry name" value="GLYCOSYLTRANSFERASE 2-LIKE DOMAIN-CONTAINING PROTEIN"/>
    <property type="match status" value="1"/>
</dbReference>
<dbReference type="CDD" id="cd00761">
    <property type="entry name" value="Glyco_tranf_GTA_type"/>
    <property type="match status" value="1"/>
</dbReference>
<organism evidence="2 3">
    <name type="scientific">Mucilaginibacter angelicae</name>
    <dbReference type="NCBI Taxonomy" id="869718"/>
    <lineage>
        <taxon>Bacteria</taxon>
        <taxon>Pseudomonadati</taxon>
        <taxon>Bacteroidota</taxon>
        <taxon>Sphingobacteriia</taxon>
        <taxon>Sphingobacteriales</taxon>
        <taxon>Sphingobacteriaceae</taxon>
        <taxon>Mucilaginibacter</taxon>
    </lineage>
</organism>
<reference evidence="2 3" key="1">
    <citation type="submission" date="2024-09" db="EMBL/GenBank/DDBJ databases">
        <authorList>
            <person name="Sun Q."/>
            <person name="Mori K."/>
        </authorList>
    </citation>
    <scope>NUCLEOTIDE SEQUENCE [LARGE SCALE GENOMIC DNA]</scope>
    <source>
        <strain evidence="2 3">NCAIM B.02415</strain>
    </source>
</reference>
<dbReference type="InterPro" id="IPR050834">
    <property type="entry name" value="Glycosyltransf_2"/>
</dbReference>
<keyword evidence="2" id="KW-0328">Glycosyltransferase</keyword>
<dbReference type="EMBL" id="JBHLTS010000021">
    <property type="protein sequence ID" value="MFC0514570.1"/>
    <property type="molecule type" value="Genomic_DNA"/>
</dbReference>
<keyword evidence="3" id="KW-1185">Reference proteome</keyword>
<accession>A0ABV6L510</accession>
<dbReference type="EC" id="2.4.-.-" evidence="2"/>
<dbReference type="SUPFAM" id="SSF53448">
    <property type="entry name" value="Nucleotide-diphospho-sugar transferases"/>
    <property type="match status" value="1"/>
</dbReference>
<dbReference type="InterPro" id="IPR029044">
    <property type="entry name" value="Nucleotide-diphossugar_trans"/>
</dbReference>
<dbReference type="Pfam" id="PF00535">
    <property type="entry name" value="Glycos_transf_2"/>
    <property type="match status" value="1"/>
</dbReference>
<keyword evidence="2" id="KW-0808">Transferase</keyword>
<protein>
    <submittedName>
        <fullName evidence="2">Glycosyltransferase</fullName>
        <ecNumber evidence="2">2.4.-.-</ecNumber>
    </submittedName>
</protein>
<feature type="domain" description="Glycosyltransferase 2-like" evidence="1">
    <location>
        <begin position="10"/>
        <end position="122"/>
    </location>
</feature>
<proteinExistence type="predicted"/>